<dbReference type="AlphaFoldDB" id="A0A178LKQ7"/>
<gene>
    <name evidence="1" type="ORF">A4V15_11590</name>
</gene>
<name>A0A178LKQ7_9PSED</name>
<accession>A0A178LKQ7</accession>
<dbReference type="Proteomes" id="UP000078356">
    <property type="component" value="Unassembled WGS sequence"/>
</dbReference>
<comment type="caution">
    <text evidence="1">The sequence shown here is derived from an EMBL/GenBank/DDBJ whole genome shotgun (WGS) entry which is preliminary data.</text>
</comment>
<evidence type="ECO:0000313" key="2">
    <source>
        <dbReference type="Proteomes" id="UP000078356"/>
    </source>
</evidence>
<proteinExistence type="predicted"/>
<reference evidence="1 2" key="1">
    <citation type="submission" date="2016-04" db="EMBL/GenBank/DDBJ databases">
        <title>Draft Genome Sequences of Staphylococcus capitis Strain H36, S. capitis Strain H65, S. cohnii Strain H62, S. hominis Strain H69, Mycobacterium iranicum Strain H39, Plantibacter sp. Strain H53, Pseudomonas oryzihabitans Strain H72, and Microbacterium sp. Strain H83, isolated from residential settings.</title>
        <authorList>
            <person name="Lymperopoulou D."/>
            <person name="Adams R.I."/>
            <person name="Lindow S."/>
            <person name="Coil D.A."/>
            <person name="Jospin G."/>
            <person name="Eisen J.A."/>
        </authorList>
    </citation>
    <scope>NUCLEOTIDE SEQUENCE [LARGE SCALE GENOMIC DNA]</scope>
    <source>
        <strain evidence="1 2">H72</strain>
    </source>
</reference>
<evidence type="ECO:0000313" key="1">
    <source>
        <dbReference type="EMBL" id="OAN31697.1"/>
    </source>
</evidence>
<dbReference type="EMBL" id="LWCR01000003">
    <property type="protein sequence ID" value="OAN31697.1"/>
    <property type="molecule type" value="Genomic_DNA"/>
</dbReference>
<sequence>MRRPMEVLRSSFTAGGERVYLLFQPTIRRFRLATRWCYVASFLQLQDATDAFEALELSDRPAAQLGRLLVRAVRKTPRSIPGSRRHAMWRINRILDFIDARASGTAS</sequence>
<protein>
    <submittedName>
        <fullName evidence="1">Uncharacterized protein</fullName>
    </submittedName>
</protein>
<organism evidence="1 2">
    <name type="scientific">Pseudomonas oryzihabitans</name>
    <dbReference type="NCBI Taxonomy" id="47885"/>
    <lineage>
        <taxon>Bacteria</taxon>
        <taxon>Pseudomonadati</taxon>
        <taxon>Pseudomonadota</taxon>
        <taxon>Gammaproteobacteria</taxon>
        <taxon>Pseudomonadales</taxon>
        <taxon>Pseudomonadaceae</taxon>
        <taxon>Pseudomonas</taxon>
    </lineage>
</organism>